<dbReference type="AlphaFoldDB" id="A0A6A0AN71"/>
<evidence type="ECO:0000313" key="3">
    <source>
        <dbReference type="Proteomes" id="UP000485058"/>
    </source>
</evidence>
<feature type="region of interest" description="Disordered" evidence="1">
    <location>
        <begin position="22"/>
        <end position="61"/>
    </location>
</feature>
<dbReference type="Proteomes" id="UP000485058">
    <property type="component" value="Unassembled WGS sequence"/>
</dbReference>
<feature type="compositionally biased region" description="Low complexity" evidence="1">
    <location>
        <begin position="48"/>
        <end position="61"/>
    </location>
</feature>
<name>A0A6A0AN71_HAELA</name>
<proteinExistence type="predicted"/>
<reference evidence="2 3" key="1">
    <citation type="submission" date="2020-02" db="EMBL/GenBank/DDBJ databases">
        <title>Draft genome sequence of Haematococcus lacustris strain NIES-144.</title>
        <authorList>
            <person name="Morimoto D."/>
            <person name="Nakagawa S."/>
            <person name="Yoshida T."/>
            <person name="Sawayama S."/>
        </authorList>
    </citation>
    <scope>NUCLEOTIDE SEQUENCE [LARGE SCALE GENOMIC DNA]</scope>
    <source>
        <strain evidence="2 3">NIES-144</strain>
    </source>
</reference>
<accession>A0A6A0AN71</accession>
<evidence type="ECO:0000256" key="1">
    <source>
        <dbReference type="SAM" id="MobiDB-lite"/>
    </source>
</evidence>
<dbReference type="EMBL" id="BLLF01008338">
    <property type="protein sequence ID" value="GFH33334.1"/>
    <property type="molecule type" value="Genomic_DNA"/>
</dbReference>
<keyword evidence="3" id="KW-1185">Reference proteome</keyword>
<comment type="caution">
    <text evidence="2">The sequence shown here is derived from an EMBL/GenBank/DDBJ whole genome shotgun (WGS) entry which is preliminary data.</text>
</comment>
<evidence type="ECO:0000313" key="2">
    <source>
        <dbReference type="EMBL" id="GFH33334.1"/>
    </source>
</evidence>
<protein>
    <submittedName>
        <fullName evidence="2">Uncharacterized protein</fullName>
    </submittedName>
</protein>
<sequence length="61" mass="6802">MHTPLNFVPETYNDIQKLSAQVDQSGQMPPPQPPPYSYARQVSHGHRPLLASPPLRLLAGR</sequence>
<gene>
    <name evidence="2" type="ORF">HaLaN_32690</name>
</gene>
<feature type="non-terminal residue" evidence="2">
    <location>
        <position position="61"/>
    </location>
</feature>
<organism evidence="2 3">
    <name type="scientific">Haematococcus lacustris</name>
    <name type="common">Green alga</name>
    <name type="synonym">Haematococcus pluvialis</name>
    <dbReference type="NCBI Taxonomy" id="44745"/>
    <lineage>
        <taxon>Eukaryota</taxon>
        <taxon>Viridiplantae</taxon>
        <taxon>Chlorophyta</taxon>
        <taxon>core chlorophytes</taxon>
        <taxon>Chlorophyceae</taxon>
        <taxon>CS clade</taxon>
        <taxon>Chlamydomonadales</taxon>
        <taxon>Haematococcaceae</taxon>
        <taxon>Haematococcus</taxon>
    </lineage>
</organism>